<evidence type="ECO:0000256" key="8">
    <source>
        <dbReference type="ARBA" id="ARBA00035344"/>
    </source>
</evidence>
<dbReference type="AlphaFoldDB" id="A0A6J2YR82"/>
<evidence type="ECO:0000256" key="10">
    <source>
        <dbReference type="SAM" id="MobiDB-lite"/>
    </source>
</evidence>
<dbReference type="InParanoid" id="A0A6J2YR82"/>
<evidence type="ECO:0000256" key="4">
    <source>
        <dbReference type="ARBA" id="ARBA00022980"/>
    </source>
</evidence>
<comment type="similarity">
    <text evidence="2">Belongs to the mitochondrion-specific ribosomal protein mS26 family.</text>
</comment>
<name>A0A6J2YR82_SITOR</name>
<keyword evidence="11" id="KW-1185">Reference proteome</keyword>
<evidence type="ECO:0000256" key="1">
    <source>
        <dbReference type="ARBA" id="ARBA00004173"/>
    </source>
</evidence>
<evidence type="ECO:0000256" key="2">
    <source>
        <dbReference type="ARBA" id="ARBA00009672"/>
    </source>
</evidence>
<evidence type="ECO:0000313" key="11">
    <source>
        <dbReference type="Proteomes" id="UP000504635"/>
    </source>
</evidence>
<keyword evidence="3" id="KW-0809">Transit peptide</keyword>
<feature type="region of interest" description="Disordered" evidence="10">
    <location>
        <begin position="197"/>
        <end position="217"/>
    </location>
</feature>
<dbReference type="Pfam" id="PF14943">
    <property type="entry name" value="MRP-S26"/>
    <property type="match status" value="1"/>
</dbReference>
<evidence type="ECO:0000256" key="6">
    <source>
        <dbReference type="ARBA" id="ARBA00023274"/>
    </source>
</evidence>
<evidence type="ECO:0000256" key="9">
    <source>
        <dbReference type="SAM" id="Coils"/>
    </source>
</evidence>
<keyword evidence="5" id="KW-0496">Mitochondrion</keyword>
<dbReference type="GO" id="GO:0005763">
    <property type="term" value="C:mitochondrial small ribosomal subunit"/>
    <property type="evidence" value="ECO:0007669"/>
    <property type="project" value="InterPro"/>
</dbReference>
<dbReference type="GeneID" id="115889453"/>
<reference evidence="12" key="1">
    <citation type="submission" date="2025-08" db="UniProtKB">
        <authorList>
            <consortium name="RefSeq"/>
        </authorList>
    </citation>
    <scope>IDENTIFICATION</scope>
    <source>
        <tissue evidence="12">Gonads</tissue>
    </source>
</reference>
<sequence length="217" mass="25649">MLAVFRKLNLAGISLESINNSYVNLQSIRWRKPRCVPTAKSKRFRVPQTPILPEDEQIEIKRLFNNYRNHLKSVRRYLINKHSKIEETTHDPEELLKIINQDFERCSAINDKWNAEQKILREQRIAKQLEDDIKFAKQRIELELEKEQQSLERVEEIVRKQKEASVDFITAENIDKAIDQALAQETDYNFAVDINGEKLHGRETRPEKSEKKVALKQ</sequence>
<keyword evidence="4 12" id="KW-0689">Ribosomal protein</keyword>
<dbReference type="RefSeq" id="XP_030765295.1">
    <property type="nucleotide sequence ID" value="XM_030909435.1"/>
</dbReference>
<dbReference type="OrthoDB" id="5988811at2759"/>
<comment type="subcellular location">
    <subcellularLocation>
        <location evidence="1">Mitochondrion</location>
    </subcellularLocation>
</comment>
<dbReference type="InterPro" id="IPR026140">
    <property type="entry name" value="Ribosomal_mS26"/>
</dbReference>
<evidence type="ECO:0000256" key="7">
    <source>
        <dbReference type="ARBA" id="ARBA00035138"/>
    </source>
</evidence>
<dbReference type="CTD" id="64949"/>
<dbReference type="FunCoup" id="A0A6J2YR82">
    <property type="interactions" value="401"/>
</dbReference>
<evidence type="ECO:0000313" key="12">
    <source>
        <dbReference type="RefSeq" id="XP_030765295.1"/>
    </source>
</evidence>
<protein>
    <recommendedName>
        <fullName evidence="7">Small ribosomal subunit protein mS26</fullName>
    </recommendedName>
    <alternativeName>
        <fullName evidence="8">28S ribosomal protein S26, mitochondrial</fullName>
    </alternativeName>
</protein>
<dbReference type="Proteomes" id="UP000504635">
    <property type="component" value="Unplaced"/>
</dbReference>
<proteinExistence type="inferred from homology"/>
<evidence type="ECO:0000256" key="5">
    <source>
        <dbReference type="ARBA" id="ARBA00023128"/>
    </source>
</evidence>
<keyword evidence="9" id="KW-0175">Coiled coil</keyword>
<gene>
    <name evidence="12" type="primary">LOC115889453</name>
</gene>
<dbReference type="PANTHER" id="PTHR21035">
    <property type="entry name" value="28S RIBOSOMAL PROTEIN S26, MITOCHONDRIAL"/>
    <property type="match status" value="1"/>
</dbReference>
<evidence type="ECO:0000256" key="3">
    <source>
        <dbReference type="ARBA" id="ARBA00022946"/>
    </source>
</evidence>
<accession>A0A6J2YR82</accession>
<keyword evidence="6" id="KW-0687">Ribonucleoprotein</keyword>
<dbReference type="PANTHER" id="PTHR21035:SF2">
    <property type="entry name" value="SMALL RIBOSOMAL SUBUNIT PROTEIN MS26"/>
    <property type="match status" value="1"/>
</dbReference>
<feature type="coiled-coil region" evidence="9">
    <location>
        <begin position="112"/>
        <end position="164"/>
    </location>
</feature>
<organism evidence="11 12">
    <name type="scientific">Sitophilus oryzae</name>
    <name type="common">Rice weevil</name>
    <name type="synonym">Curculio oryzae</name>
    <dbReference type="NCBI Taxonomy" id="7048"/>
    <lineage>
        <taxon>Eukaryota</taxon>
        <taxon>Metazoa</taxon>
        <taxon>Ecdysozoa</taxon>
        <taxon>Arthropoda</taxon>
        <taxon>Hexapoda</taxon>
        <taxon>Insecta</taxon>
        <taxon>Pterygota</taxon>
        <taxon>Neoptera</taxon>
        <taxon>Endopterygota</taxon>
        <taxon>Coleoptera</taxon>
        <taxon>Polyphaga</taxon>
        <taxon>Cucujiformia</taxon>
        <taxon>Curculionidae</taxon>
        <taxon>Dryophthorinae</taxon>
        <taxon>Sitophilus</taxon>
    </lineage>
</organism>
<dbReference type="KEGG" id="soy:115889453"/>